<dbReference type="AlphaFoldDB" id="A0A5B7GP55"/>
<comment type="caution">
    <text evidence="1">The sequence shown here is derived from an EMBL/GenBank/DDBJ whole genome shotgun (WGS) entry which is preliminary data.</text>
</comment>
<organism evidence="1 2">
    <name type="scientific">Portunus trituberculatus</name>
    <name type="common">Swimming crab</name>
    <name type="synonym">Neptunus trituberculatus</name>
    <dbReference type="NCBI Taxonomy" id="210409"/>
    <lineage>
        <taxon>Eukaryota</taxon>
        <taxon>Metazoa</taxon>
        <taxon>Ecdysozoa</taxon>
        <taxon>Arthropoda</taxon>
        <taxon>Crustacea</taxon>
        <taxon>Multicrustacea</taxon>
        <taxon>Malacostraca</taxon>
        <taxon>Eumalacostraca</taxon>
        <taxon>Eucarida</taxon>
        <taxon>Decapoda</taxon>
        <taxon>Pleocyemata</taxon>
        <taxon>Brachyura</taxon>
        <taxon>Eubrachyura</taxon>
        <taxon>Portunoidea</taxon>
        <taxon>Portunidae</taxon>
        <taxon>Portuninae</taxon>
        <taxon>Portunus</taxon>
    </lineage>
</organism>
<evidence type="ECO:0000313" key="1">
    <source>
        <dbReference type="EMBL" id="MPC60572.1"/>
    </source>
</evidence>
<evidence type="ECO:0000313" key="2">
    <source>
        <dbReference type="Proteomes" id="UP000324222"/>
    </source>
</evidence>
<gene>
    <name evidence="1" type="ORF">E2C01_054624</name>
</gene>
<proteinExistence type="predicted"/>
<keyword evidence="2" id="KW-1185">Reference proteome</keyword>
<name>A0A5B7GP55_PORTR</name>
<sequence>MFGWRETDAGRKDTGLHTCILPLLTHPRLPAQPAHLAPSDLQRLATTQGRFLLTRRHIQKRFLLS</sequence>
<accession>A0A5B7GP55</accession>
<reference evidence="1 2" key="1">
    <citation type="submission" date="2019-05" db="EMBL/GenBank/DDBJ databases">
        <title>Another draft genome of Portunus trituberculatus and its Hox gene families provides insights of decapod evolution.</title>
        <authorList>
            <person name="Jeong J.-H."/>
            <person name="Song I."/>
            <person name="Kim S."/>
            <person name="Choi T."/>
            <person name="Kim D."/>
            <person name="Ryu S."/>
            <person name="Kim W."/>
        </authorList>
    </citation>
    <scope>NUCLEOTIDE SEQUENCE [LARGE SCALE GENOMIC DNA]</scope>
    <source>
        <tissue evidence="1">Muscle</tissue>
    </source>
</reference>
<dbReference type="EMBL" id="VSRR010017670">
    <property type="protein sequence ID" value="MPC60572.1"/>
    <property type="molecule type" value="Genomic_DNA"/>
</dbReference>
<protein>
    <submittedName>
        <fullName evidence="1">Uncharacterized protein</fullName>
    </submittedName>
</protein>
<dbReference type="Proteomes" id="UP000324222">
    <property type="component" value="Unassembled WGS sequence"/>
</dbReference>